<accession>A0A383D3A0</accession>
<dbReference type="InterPro" id="IPR025833">
    <property type="entry name" value="GDYXXLXY"/>
</dbReference>
<name>A0A383D3A0_9ZZZZ</name>
<sequence>MLLTIVVQLLIVTALIASKEILLRTGQTVKLELAPLDPRSLLQGDYVRLNYKISQLPSEVAFGDNYRVQLVLHPDENGVSQFKEVYNKDKRLAPSEVVITGWRRGDRNRLSYGIESYFVPEGTGLDVERSAKYGIVKVNK</sequence>
<organism evidence="1">
    <name type="scientific">marine metagenome</name>
    <dbReference type="NCBI Taxonomy" id="408172"/>
    <lineage>
        <taxon>unclassified sequences</taxon>
        <taxon>metagenomes</taxon>
        <taxon>ecological metagenomes</taxon>
    </lineage>
</organism>
<dbReference type="AlphaFoldDB" id="A0A383D3A0"/>
<protein>
    <recommendedName>
        <fullName evidence="2">GDYXXLXY domain-containing protein</fullName>
    </recommendedName>
</protein>
<evidence type="ECO:0000313" key="1">
    <source>
        <dbReference type="EMBL" id="SVE38962.1"/>
    </source>
</evidence>
<dbReference type="Pfam" id="PF14345">
    <property type="entry name" value="GDYXXLXY"/>
    <property type="match status" value="1"/>
</dbReference>
<gene>
    <name evidence="1" type="ORF">METZ01_LOCUS491816</name>
</gene>
<feature type="non-terminal residue" evidence="1">
    <location>
        <position position="140"/>
    </location>
</feature>
<evidence type="ECO:0008006" key="2">
    <source>
        <dbReference type="Google" id="ProtNLM"/>
    </source>
</evidence>
<dbReference type="EMBL" id="UINC01213955">
    <property type="protein sequence ID" value="SVE38962.1"/>
    <property type="molecule type" value="Genomic_DNA"/>
</dbReference>
<proteinExistence type="predicted"/>
<reference evidence="1" key="1">
    <citation type="submission" date="2018-05" db="EMBL/GenBank/DDBJ databases">
        <authorList>
            <person name="Lanie J.A."/>
            <person name="Ng W.-L."/>
            <person name="Kazmierczak K.M."/>
            <person name="Andrzejewski T.M."/>
            <person name="Davidsen T.M."/>
            <person name="Wayne K.J."/>
            <person name="Tettelin H."/>
            <person name="Glass J.I."/>
            <person name="Rusch D."/>
            <person name="Podicherti R."/>
            <person name="Tsui H.-C.T."/>
            <person name="Winkler M.E."/>
        </authorList>
    </citation>
    <scope>NUCLEOTIDE SEQUENCE</scope>
</reference>